<keyword evidence="2" id="KW-0012">Acyltransferase</keyword>
<evidence type="ECO:0000313" key="3">
    <source>
        <dbReference type="Proteomes" id="UP001596408"/>
    </source>
</evidence>
<dbReference type="Gene3D" id="3.40.630.30">
    <property type="match status" value="1"/>
</dbReference>
<evidence type="ECO:0000259" key="1">
    <source>
        <dbReference type="PROSITE" id="PS51186"/>
    </source>
</evidence>
<dbReference type="InterPro" id="IPR000182">
    <property type="entry name" value="GNAT_dom"/>
</dbReference>
<dbReference type="GO" id="GO:0016746">
    <property type="term" value="F:acyltransferase activity"/>
    <property type="evidence" value="ECO:0007669"/>
    <property type="project" value="UniProtKB-KW"/>
</dbReference>
<dbReference type="RefSeq" id="WP_379693515.1">
    <property type="nucleotide sequence ID" value="NZ_JBHSXH010000009.1"/>
</dbReference>
<name>A0ABD5TYD6_9EURY</name>
<keyword evidence="3" id="KW-1185">Reference proteome</keyword>
<dbReference type="EMBL" id="JBHSXH010000009">
    <property type="protein sequence ID" value="MFC6824502.1"/>
    <property type="molecule type" value="Genomic_DNA"/>
</dbReference>
<dbReference type="Proteomes" id="UP001596408">
    <property type="component" value="Unassembled WGS sequence"/>
</dbReference>
<sequence length="327" mass="35752">MTAGPRYEYEDETGETVLVRPAREEDYDAVAAFTSETWADRGVDDYIGDVYREWIADDDGETRQTFVADVGADAPTTDLGGIVQVTTLSGYEAWAQGMRVNPDYRGRGLAKRLSDATFRFAREAGASAIRNMIFSWNVASLGLTRDTGYDPGIEFRWVHPEPGADAEADSDLRVEAGGDADPDAAWSFWTGSDVRTDLKGLVLDPEETWALSSLTRERLRDAANDGRLLVVRGGGTRGFAYRNRTYDRENDDGETETWAEYAVGAWARDDAEAARAVVAAVSRDAAAAGADRTRVLVPEGPRWVTDAAVARADPAEQPTFVMEADLT</sequence>
<reference evidence="2 3" key="1">
    <citation type="journal article" date="2019" name="Int. J. Syst. Evol. Microbiol.">
        <title>The Global Catalogue of Microorganisms (GCM) 10K type strain sequencing project: providing services to taxonomists for standard genome sequencing and annotation.</title>
        <authorList>
            <consortium name="The Broad Institute Genomics Platform"/>
            <consortium name="The Broad Institute Genome Sequencing Center for Infectious Disease"/>
            <person name="Wu L."/>
            <person name="Ma J."/>
        </authorList>
    </citation>
    <scope>NUCLEOTIDE SEQUENCE [LARGE SCALE GENOMIC DNA]</scope>
    <source>
        <strain evidence="2 3">YIM 94188</strain>
    </source>
</reference>
<feature type="domain" description="N-acetyltransferase" evidence="1">
    <location>
        <begin position="17"/>
        <end position="162"/>
    </location>
</feature>
<proteinExistence type="predicted"/>
<organism evidence="2 3">
    <name type="scientific">Halopelagius fulvigenes</name>
    <dbReference type="NCBI Taxonomy" id="1198324"/>
    <lineage>
        <taxon>Archaea</taxon>
        <taxon>Methanobacteriati</taxon>
        <taxon>Methanobacteriota</taxon>
        <taxon>Stenosarchaea group</taxon>
        <taxon>Halobacteria</taxon>
        <taxon>Halobacteriales</taxon>
        <taxon>Haloferacaceae</taxon>
    </lineage>
</organism>
<dbReference type="PANTHER" id="PTHR43072">
    <property type="entry name" value="N-ACETYLTRANSFERASE"/>
    <property type="match status" value="1"/>
</dbReference>
<dbReference type="CDD" id="cd04301">
    <property type="entry name" value="NAT_SF"/>
    <property type="match status" value="1"/>
</dbReference>
<evidence type="ECO:0000313" key="2">
    <source>
        <dbReference type="EMBL" id="MFC6824502.1"/>
    </source>
</evidence>
<dbReference type="PANTHER" id="PTHR43072:SF60">
    <property type="entry name" value="L-2,4-DIAMINOBUTYRIC ACID ACETYLTRANSFERASE"/>
    <property type="match status" value="1"/>
</dbReference>
<protein>
    <submittedName>
        <fullName evidence="2">GNAT family N-acetyltransferase</fullName>
        <ecNumber evidence="2">2.3.-.-</ecNumber>
    </submittedName>
</protein>
<keyword evidence="2" id="KW-0808">Transferase</keyword>
<dbReference type="EC" id="2.3.-.-" evidence="2"/>
<comment type="caution">
    <text evidence="2">The sequence shown here is derived from an EMBL/GenBank/DDBJ whole genome shotgun (WGS) entry which is preliminary data.</text>
</comment>
<dbReference type="Pfam" id="PF00583">
    <property type="entry name" value="Acetyltransf_1"/>
    <property type="match status" value="1"/>
</dbReference>
<dbReference type="SUPFAM" id="SSF55729">
    <property type="entry name" value="Acyl-CoA N-acyltransferases (Nat)"/>
    <property type="match status" value="1"/>
</dbReference>
<dbReference type="AlphaFoldDB" id="A0ABD5TYD6"/>
<gene>
    <name evidence="2" type="ORF">ACFQEV_05760</name>
</gene>
<dbReference type="InterPro" id="IPR016181">
    <property type="entry name" value="Acyl_CoA_acyltransferase"/>
</dbReference>
<accession>A0ABD5TYD6</accession>
<dbReference type="PROSITE" id="PS51186">
    <property type="entry name" value="GNAT"/>
    <property type="match status" value="1"/>
</dbReference>